<reference evidence="1 2" key="1">
    <citation type="journal article" date="2016" name="Nat. Commun.">
        <title>Thousands of microbial genomes shed light on interconnected biogeochemical processes in an aquifer system.</title>
        <authorList>
            <person name="Anantharaman K."/>
            <person name="Brown C.T."/>
            <person name="Hug L.A."/>
            <person name="Sharon I."/>
            <person name="Castelle C.J."/>
            <person name="Probst A.J."/>
            <person name="Thomas B.C."/>
            <person name="Singh A."/>
            <person name="Wilkins M.J."/>
            <person name="Karaoz U."/>
            <person name="Brodie E.L."/>
            <person name="Williams K.H."/>
            <person name="Hubbard S.S."/>
            <person name="Banfield J.F."/>
        </authorList>
    </citation>
    <scope>NUCLEOTIDE SEQUENCE [LARGE SCALE GENOMIC DNA]</scope>
</reference>
<dbReference type="GO" id="GO:0005829">
    <property type="term" value="C:cytosol"/>
    <property type="evidence" value="ECO:0007669"/>
    <property type="project" value="TreeGrafter"/>
</dbReference>
<dbReference type="SUPFAM" id="SSF52317">
    <property type="entry name" value="Class I glutamine amidotransferase-like"/>
    <property type="match status" value="1"/>
</dbReference>
<dbReference type="CDD" id="cd01745">
    <property type="entry name" value="GATase1_2"/>
    <property type="match status" value="1"/>
</dbReference>
<dbReference type="GO" id="GO:0016811">
    <property type="term" value="F:hydrolase activity, acting on carbon-nitrogen (but not peptide) bonds, in linear amides"/>
    <property type="evidence" value="ECO:0007669"/>
    <property type="project" value="InterPro"/>
</dbReference>
<name>A0A1F7RXP5_9BACT</name>
<dbReference type="PANTHER" id="PTHR43235:SF1">
    <property type="entry name" value="GLUTAMINE AMIDOTRANSFERASE PB2B2.05-RELATED"/>
    <property type="match status" value="1"/>
</dbReference>
<sequence length="228" mass="25806">MKPYIGINCKYIDEEDTSYYKLDKYYIEAVRKAGGVPIILPLFSAKEECWETLDKIDGLLLTGGADINPARWHEPKHNKTKLLHKDKESSDFILADSALKRDMPIFGICYGHQLINTILGGTLHQHIPDINGCIDHSDGKMHGIKIEADSRLNEILGIEKTKVNSYHHQAIKTLGKGLIKTAVSEDGVVEAAESQKHRFLITVQWHPERMIKSPDQFKLLETFIKATM</sequence>
<dbReference type="InterPro" id="IPR011697">
    <property type="entry name" value="Peptidase_C26"/>
</dbReference>
<comment type="caution">
    <text evidence="1">The sequence shown here is derived from an EMBL/GenBank/DDBJ whole genome shotgun (WGS) entry which is preliminary data.</text>
</comment>
<dbReference type="PANTHER" id="PTHR43235">
    <property type="entry name" value="GLUTAMINE AMIDOTRANSFERASE PB2B2.05-RELATED"/>
    <property type="match status" value="1"/>
</dbReference>
<evidence type="ECO:0000313" key="1">
    <source>
        <dbReference type="EMBL" id="OGL45627.1"/>
    </source>
</evidence>
<protein>
    <submittedName>
        <fullName evidence="1">Uncharacterized protein</fullName>
    </submittedName>
</protein>
<organism evidence="1 2">
    <name type="scientific">Candidatus Schekmanbacteria bacterium RBG_16_38_10</name>
    <dbReference type="NCBI Taxonomy" id="1817879"/>
    <lineage>
        <taxon>Bacteria</taxon>
        <taxon>Candidatus Schekmaniibacteriota</taxon>
    </lineage>
</organism>
<accession>A0A1F7RXP5</accession>
<gene>
    <name evidence="1" type="ORF">A2W05_01785</name>
</gene>
<dbReference type="InterPro" id="IPR044668">
    <property type="entry name" value="PuuD-like"/>
</dbReference>
<proteinExistence type="predicted"/>
<dbReference type="Pfam" id="PF07722">
    <property type="entry name" value="Peptidase_C26"/>
    <property type="match status" value="1"/>
</dbReference>
<dbReference type="PROSITE" id="PS51273">
    <property type="entry name" value="GATASE_TYPE_1"/>
    <property type="match status" value="1"/>
</dbReference>
<dbReference type="Proteomes" id="UP000178797">
    <property type="component" value="Unassembled WGS sequence"/>
</dbReference>
<dbReference type="Gene3D" id="3.40.50.880">
    <property type="match status" value="1"/>
</dbReference>
<dbReference type="EMBL" id="MGDE01000123">
    <property type="protein sequence ID" value="OGL45627.1"/>
    <property type="molecule type" value="Genomic_DNA"/>
</dbReference>
<dbReference type="InterPro" id="IPR029062">
    <property type="entry name" value="Class_I_gatase-like"/>
</dbReference>
<evidence type="ECO:0000313" key="2">
    <source>
        <dbReference type="Proteomes" id="UP000178797"/>
    </source>
</evidence>
<dbReference type="AlphaFoldDB" id="A0A1F7RXP5"/>